<evidence type="ECO:0000256" key="2">
    <source>
        <dbReference type="ARBA" id="ARBA00022475"/>
    </source>
</evidence>
<dbReference type="InterPro" id="IPR025857">
    <property type="entry name" value="MacB_PCD"/>
</dbReference>
<comment type="subcellular location">
    <subcellularLocation>
        <location evidence="1">Cell membrane</location>
        <topology evidence="1">Multi-pass membrane protein</topology>
    </subcellularLocation>
</comment>
<dbReference type="Proteomes" id="UP000523863">
    <property type="component" value="Unassembled WGS sequence"/>
</dbReference>
<feature type="transmembrane region" description="Helical" evidence="7">
    <location>
        <begin position="457"/>
        <end position="477"/>
    </location>
</feature>
<keyword evidence="4 7" id="KW-1133">Transmembrane helix</keyword>
<dbReference type="Pfam" id="PF12704">
    <property type="entry name" value="MacB_PCD"/>
    <property type="match status" value="1"/>
</dbReference>
<dbReference type="InterPro" id="IPR003838">
    <property type="entry name" value="ABC3_permease_C"/>
</dbReference>
<keyword evidence="5 7" id="KW-0472">Membrane</keyword>
<comment type="similarity">
    <text evidence="6">Belongs to the ABC-4 integral membrane protein family.</text>
</comment>
<feature type="transmembrane region" description="Helical" evidence="7">
    <location>
        <begin position="369"/>
        <end position="386"/>
    </location>
</feature>
<feature type="transmembrane region" description="Helical" evidence="7">
    <location>
        <begin position="431"/>
        <end position="451"/>
    </location>
</feature>
<feature type="transmembrane region" description="Helical" evidence="7">
    <location>
        <begin position="274"/>
        <end position="299"/>
    </location>
</feature>
<organism evidence="10 11">
    <name type="scientific">Neomicrococcus lactis</name>
    <dbReference type="NCBI Taxonomy" id="732241"/>
    <lineage>
        <taxon>Bacteria</taxon>
        <taxon>Bacillati</taxon>
        <taxon>Actinomycetota</taxon>
        <taxon>Actinomycetes</taxon>
        <taxon>Micrococcales</taxon>
        <taxon>Micrococcaceae</taxon>
        <taxon>Neomicrococcus</taxon>
    </lineage>
</organism>
<comment type="caution">
    <text evidence="10">The sequence shown here is derived from an EMBL/GenBank/DDBJ whole genome shotgun (WGS) entry which is preliminary data.</text>
</comment>
<gene>
    <name evidence="10" type="ORF">BKA12_000554</name>
</gene>
<evidence type="ECO:0000256" key="6">
    <source>
        <dbReference type="ARBA" id="ARBA00038076"/>
    </source>
</evidence>
<feature type="domain" description="ABC3 transporter permease C-terminal" evidence="8">
    <location>
        <begin position="737"/>
        <end position="854"/>
    </location>
</feature>
<dbReference type="EMBL" id="JACHBL010000001">
    <property type="protein sequence ID" value="MBB5597474.1"/>
    <property type="molecule type" value="Genomic_DNA"/>
</dbReference>
<evidence type="ECO:0000313" key="10">
    <source>
        <dbReference type="EMBL" id="MBB5597474.1"/>
    </source>
</evidence>
<evidence type="ECO:0000259" key="8">
    <source>
        <dbReference type="Pfam" id="PF02687"/>
    </source>
</evidence>
<dbReference type="InterPro" id="IPR050250">
    <property type="entry name" value="Macrolide_Exporter_MacB"/>
</dbReference>
<dbReference type="GO" id="GO:0005886">
    <property type="term" value="C:plasma membrane"/>
    <property type="evidence" value="ECO:0007669"/>
    <property type="project" value="UniProtKB-SubCell"/>
</dbReference>
<accession>A0A7W8Y9L5</accession>
<reference evidence="10 11" key="1">
    <citation type="submission" date="2020-08" db="EMBL/GenBank/DDBJ databases">
        <title>Sequencing the genomes of 1000 actinobacteria strains.</title>
        <authorList>
            <person name="Klenk H.-P."/>
        </authorList>
    </citation>
    <scope>NUCLEOTIDE SEQUENCE [LARGE SCALE GENOMIC DNA]</scope>
    <source>
        <strain evidence="10 11">DSM 23694</strain>
    </source>
</reference>
<feature type="domain" description="MacB-like periplasmic core" evidence="9">
    <location>
        <begin position="21"/>
        <end position="238"/>
    </location>
</feature>
<keyword evidence="11" id="KW-1185">Reference proteome</keyword>
<feature type="transmembrane region" description="Helical" evidence="7">
    <location>
        <begin position="818"/>
        <end position="844"/>
    </location>
</feature>
<dbReference type="AlphaFoldDB" id="A0A7W8Y9L5"/>
<evidence type="ECO:0000256" key="5">
    <source>
        <dbReference type="ARBA" id="ARBA00023136"/>
    </source>
</evidence>
<dbReference type="PANTHER" id="PTHR30572:SF4">
    <property type="entry name" value="ABC TRANSPORTER PERMEASE YTRF"/>
    <property type="match status" value="1"/>
</dbReference>
<feature type="transmembrane region" description="Helical" evidence="7">
    <location>
        <begin position="514"/>
        <end position="533"/>
    </location>
</feature>
<evidence type="ECO:0000256" key="4">
    <source>
        <dbReference type="ARBA" id="ARBA00022989"/>
    </source>
</evidence>
<evidence type="ECO:0000256" key="7">
    <source>
        <dbReference type="SAM" id="Phobius"/>
    </source>
</evidence>
<proteinExistence type="inferred from homology"/>
<dbReference type="Pfam" id="PF02687">
    <property type="entry name" value="FtsX"/>
    <property type="match status" value="2"/>
</dbReference>
<dbReference type="GO" id="GO:0022857">
    <property type="term" value="F:transmembrane transporter activity"/>
    <property type="evidence" value="ECO:0007669"/>
    <property type="project" value="TreeGrafter"/>
</dbReference>
<feature type="transmembrane region" description="Helical" evidence="7">
    <location>
        <begin position="729"/>
        <end position="758"/>
    </location>
</feature>
<feature type="transmembrane region" description="Helical" evidence="7">
    <location>
        <begin position="16"/>
        <end position="36"/>
    </location>
</feature>
<feature type="domain" description="ABC3 transporter permease C-terminal" evidence="8">
    <location>
        <begin position="277"/>
        <end position="395"/>
    </location>
</feature>
<sequence length="863" mass="88949">MQLIALSTLNAYWRRYVAVGLAIMVGAAFLTATLLVQSVSQASFGNSLGENYRGADLVMQIDAEALERTPVSTDGNTALNETSIAFAKGTSLVSVAQPIGTSSAQLHITQPDPASSSGQRTVIDMASVNIAPSNPEFGSMKIIEGKAPQGAAQVAVPESQAARLKLSIGDTLTLDGLSAKVTGIAANSNDPTNSFGVQVWADLSLVKSLQKEDLRFEAIALKLAPGIQPSTAQGNLTSLAQHENLTFVTFKTPEAAVKDSIARFSGGTDVLTPVLLIFAGVALFVMTLVVSNTFAVIVAQRTRELGLLRTLGADRKQVRRMVRLEALALGLIASILGVAAGMAVMFGLVTWAKTLPGAAYTTFAANHQSIWIPVLVGTILTVLAAGSPARRATNVAPLEALRPQDMSTDSHDFAHGSNRGRPSLGLSKGTFAYGLVLFVVGTAALVVFSVFFPNLTIAFLSGIVSLSGVVVLAPVFIPRAVGALGGLTGRKSAPAQLAALNAVRQPRRTSATGTALIIGVALVTMFLTGGTVAKATLDGSVSSQYPVDFSLGTVDPTQTPLTEADAKKLTQIRGIEAAILMQTVGITDGSGNVLAASATDLAKVLNDPATIPPQGSVVVGKELVPGNTLDVLKTDGSSVTVPVVHAGADYLQPMMSTETARALGLTVPMKFTDPTAGDSGTIYARAAQGLDANSINQLRDDISAAVGIPPMYIGGAAMMRASIGGTIDMLLMIVSGLLAVSILIAVIGVSNTLSLSVIERSQENSLLRALGLTTRQLRSMIAREALLVSVTGAVLGVLLGVGYGLAGAQAAMGSFAPLVISLPWLMLGLVLVGAMIAGLLAAVVPIRRAVRLSPVAGMREAVA</sequence>
<name>A0A7W8Y9L5_9MICC</name>
<evidence type="ECO:0000256" key="3">
    <source>
        <dbReference type="ARBA" id="ARBA00022692"/>
    </source>
</evidence>
<keyword evidence="3 7" id="KW-0812">Transmembrane</keyword>
<feature type="transmembrane region" description="Helical" evidence="7">
    <location>
        <begin position="785"/>
        <end position="806"/>
    </location>
</feature>
<dbReference type="RefSeq" id="WP_183640495.1">
    <property type="nucleotide sequence ID" value="NZ_JACHBL010000001.1"/>
</dbReference>
<evidence type="ECO:0000256" key="1">
    <source>
        <dbReference type="ARBA" id="ARBA00004651"/>
    </source>
</evidence>
<evidence type="ECO:0000259" key="9">
    <source>
        <dbReference type="Pfam" id="PF12704"/>
    </source>
</evidence>
<feature type="transmembrane region" description="Helical" evidence="7">
    <location>
        <begin position="326"/>
        <end position="349"/>
    </location>
</feature>
<evidence type="ECO:0000313" key="11">
    <source>
        <dbReference type="Proteomes" id="UP000523863"/>
    </source>
</evidence>
<keyword evidence="2" id="KW-1003">Cell membrane</keyword>
<dbReference type="PANTHER" id="PTHR30572">
    <property type="entry name" value="MEMBRANE COMPONENT OF TRANSPORTER-RELATED"/>
    <property type="match status" value="1"/>
</dbReference>
<protein>
    <submittedName>
        <fullName evidence="10">Putative ABC transport system permease protein</fullName>
    </submittedName>
</protein>